<feature type="region of interest" description="Disordered" evidence="1">
    <location>
        <begin position="337"/>
        <end position="391"/>
    </location>
</feature>
<name>A0AA40BVS8_9PEZI</name>
<dbReference type="EMBL" id="JAUJDW010000193">
    <property type="protein sequence ID" value="KAK0615454.1"/>
    <property type="molecule type" value="Genomic_DNA"/>
</dbReference>
<feature type="region of interest" description="Disordered" evidence="1">
    <location>
        <begin position="476"/>
        <end position="502"/>
    </location>
</feature>
<dbReference type="PANTHER" id="PTHR42339">
    <property type="entry name" value="HISTONE H1"/>
    <property type="match status" value="1"/>
</dbReference>
<dbReference type="InterPro" id="IPR019349">
    <property type="entry name" value="Ribosomal_mS35_mit"/>
</dbReference>
<reference evidence="4" key="1">
    <citation type="submission" date="2023-06" db="EMBL/GenBank/DDBJ databases">
        <title>Multi-omics analyses reveal the molecular pathogenesis toolkit of Lasiodiplodia hormozganensis, a cross-kingdom pathogen.</title>
        <authorList>
            <person name="Felix C."/>
            <person name="Meneses R."/>
            <person name="Goncalves M.F.M."/>
            <person name="Tilleman L."/>
            <person name="Duarte A.S."/>
            <person name="Jorrin-Novo J.V."/>
            <person name="Van De Peer Y."/>
            <person name="Deforce D."/>
            <person name="Van Nieuwerburgh F."/>
            <person name="Esteves A.C."/>
            <person name="Alves A."/>
        </authorList>
    </citation>
    <scope>NUCLEOTIDE SEQUENCE</scope>
    <source>
        <strain evidence="4">CBS 339.90</strain>
    </source>
</reference>
<evidence type="ECO:0000259" key="2">
    <source>
        <dbReference type="Pfam" id="PF10213"/>
    </source>
</evidence>
<evidence type="ECO:0000313" key="4">
    <source>
        <dbReference type="EMBL" id="KAK0615454.1"/>
    </source>
</evidence>
<dbReference type="AlphaFoldDB" id="A0AA40BVS8"/>
<evidence type="ECO:0000313" key="5">
    <source>
        <dbReference type="Proteomes" id="UP001175001"/>
    </source>
</evidence>
<keyword evidence="4" id="KW-0687">Ribonucleoprotein</keyword>
<feature type="domain" description="DUF7726" evidence="3">
    <location>
        <begin position="523"/>
        <end position="602"/>
    </location>
</feature>
<feature type="domain" description="DUF7726" evidence="3">
    <location>
        <begin position="402"/>
        <end position="474"/>
    </location>
</feature>
<comment type="caution">
    <text evidence="4">The sequence shown here is derived from an EMBL/GenBank/DDBJ whole genome shotgun (WGS) entry which is preliminary data.</text>
</comment>
<dbReference type="Proteomes" id="UP001175001">
    <property type="component" value="Unassembled WGS sequence"/>
</dbReference>
<evidence type="ECO:0000256" key="1">
    <source>
        <dbReference type="SAM" id="MobiDB-lite"/>
    </source>
</evidence>
<gene>
    <name evidence="4" type="primary">RSM24</name>
    <name evidence="4" type="ORF">DIS24_g11795</name>
</gene>
<evidence type="ECO:0000259" key="3">
    <source>
        <dbReference type="Pfam" id="PF24852"/>
    </source>
</evidence>
<dbReference type="Pfam" id="PF24852">
    <property type="entry name" value="DUF7726"/>
    <property type="match status" value="2"/>
</dbReference>
<dbReference type="GO" id="GO:0005840">
    <property type="term" value="C:ribosome"/>
    <property type="evidence" value="ECO:0007669"/>
    <property type="project" value="UniProtKB-KW"/>
</dbReference>
<dbReference type="PANTHER" id="PTHR42339:SF1">
    <property type="entry name" value="HISTONE H1"/>
    <property type="match status" value="1"/>
</dbReference>
<dbReference type="InterPro" id="IPR056143">
    <property type="entry name" value="DUF7726"/>
</dbReference>
<feature type="domain" description="Small ribosomal subunit protein mS35 mitochondrial conserved" evidence="2">
    <location>
        <begin position="166"/>
        <end position="286"/>
    </location>
</feature>
<keyword evidence="4" id="KW-0689">Ribosomal protein</keyword>
<dbReference type="Pfam" id="PF10213">
    <property type="entry name" value="MRP-S28"/>
    <property type="match status" value="1"/>
</dbReference>
<organism evidence="4 5">
    <name type="scientific">Lasiodiplodia hormozganensis</name>
    <dbReference type="NCBI Taxonomy" id="869390"/>
    <lineage>
        <taxon>Eukaryota</taxon>
        <taxon>Fungi</taxon>
        <taxon>Dikarya</taxon>
        <taxon>Ascomycota</taxon>
        <taxon>Pezizomycotina</taxon>
        <taxon>Dothideomycetes</taxon>
        <taxon>Dothideomycetes incertae sedis</taxon>
        <taxon>Botryosphaeriales</taxon>
        <taxon>Botryosphaeriaceae</taxon>
        <taxon>Lasiodiplodia</taxon>
    </lineage>
</organism>
<keyword evidence="5" id="KW-1185">Reference proteome</keyword>
<protein>
    <submittedName>
        <fullName evidence="4">37S ribosomal protein S24</fullName>
    </submittedName>
</protein>
<feature type="compositionally biased region" description="Acidic residues" evidence="1">
    <location>
        <begin position="117"/>
        <end position="128"/>
    </location>
</feature>
<feature type="compositionally biased region" description="Basic and acidic residues" evidence="1">
    <location>
        <begin position="104"/>
        <end position="113"/>
    </location>
</feature>
<accession>A0AA40BVS8</accession>
<sequence length="650" mass="73959">MASAAKRLAFHARAARSSPLRISQRCQRDAPAPWQPQRYFSITPAPRAKKDEDADGEGDKEEAVDHQFEELKRVLGDDIPTKGQALHQILQGVDPALLAGHVEKREQRPREGFWNEGEPDMGEDEEWHGDDITSTGHAELEQHREIREYMRIAAWEMPLLAKYAKPFQPPTSETPLRFRYTTYMGEHHPAERKVVVEFSVPDLPNLTQVQRDKLIKLAGPRYNPDTQVVKMSAEHFETQAQNKRYLGDVIRDLLNAARNPEDTFADVPFDFRHHKPKVFHHFPKEWAMTPERKKYLDQRRQERLQIDQQRQEDGTLIDGNAVIAESLSVPIFETPEPLQVQSGKTPSKRKQTFNVKTNIAPAAPAKNDSKPVNQSNTGKKRGRVEEPQDFDDSNFLEAVEDMPIDKNPDQVRRMIHRLIDNGGMKVGEFCDKLGVSNKSYNNFLRQSGPTKGLNSDCYQYAWAYFKYREMNGIKLPTANSGSKKQKTDGADESGPKGASKDTATGAADLADIHLPGDEEDAVKVYDTCDEVRKKITAYMKKPGVTQAQFCRDLSAMYTKPTKITAPQLASFRGKKGANAGNTTVTFYAAYCFFEKLRLKEGKPKSKFRLEMEDVWVKRGGFDLKFRHDRGYLCTANVRPSEDKYGQIHFL</sequence>
<proteinExistence type="predicted"/>
<feature type="region of interest" description="Disordered" evidence="1">
    <location>
        <begin position="104"/>
        <end position="137"/>
    </location>
</feature>
<feature type="region of interest" description="Disordered" evidence="1">
    <location>
        <begin position="1"/>
        <end position="63"/>
    </location>
</feature>